<evidence type="ECO:0000256" key="6">
    <source>
        <dbReference type="ARBA" id="ARBA00023136"/>
    </source>
</evidence>
<name>G0WBR1_NAUDC</name>
<keyword evidence="4" id="KW-0809">Transit peptide</keyword>
<dbReference type="KEGG" id="ndi:NDAI_0E03640"/>
<sequence>MNALIFGATGLCGRYFVEYAEKSSKISKIFTVTRRSLPQKVGPRITQLVETDNSKWASMIPDKEINVLFTSLSTTRGAAGGFDEQYKIDHDLNIELAKAAKEKGCSTIVLVSSRGAHADSRMAYTRMKGEIERDIIALGFDHTIILRPGILLGQRDSNGDSGFGGGIASMIGGFLYNHKRNLFKGHSVEAEDVGKVGVHLALDEQEKVRIVESKEIIEIAEKISK</sequence>
<dbReference type="Pfam" id="PF13460">
    <property type="entry name" value="NAD_binding_10"/>
    <property type="match status" value="1"/>
</dbReference>
<evidence type="ECO:0000256" key="5">
    <source>
        <dbReference type="ARBA" id="ARBA00023128"/>
    </source>
</evidence>
<dbReference type="Proteomes" id="UP000000689">
    <property type="component" value="Chromosome 5"/>
</dbReference>
<dbReference type="Gene3D" id="3.40.50.720">
    <property type="entry name" value="NAD(P)-binding Rossmann-like Domain"/>
    <property type="match status" value="1"/>
</dbReference>
<proteinExistence type="inferred from homology"/>
<evidence type="ECO:0000313" key="10">
    <source>
        <dbReference type="EMBL" id="CCD25181.1"/>
    </source>
</evidence>
<evidence type="ECO:0000256" key="1">
    <source>
        <dbReference type="ARBA" id="ARBA00004450"/>
    </source>
</evidence>
<dbReference type="InterPro" id="IPR036291">
    <property type="entry name" value="NAD(P)-bd_dom_sf"/>
</dbReference>
<dbReference type="InterPro" id="IPR016040">
    <property type="entry name" value="NAD(P)-bd_dom"/>
</dbReference>
<keyword evidence="3" id="KW-1000">Mitochondrion outer membrane</keyword>
<dbReference type="PANTHER" id="PTHR14097:SF7">
    <property type="entry name" value="OXIDOREDUCTASE HTATIP2"/>
    <property type="match status" value="1"/>
</dbReference>
<dbReference type="OMA" id="WANDIAM"/>
<evidence type="ECO:0000256" key="4">
    <source>
        <dbReference type="ARBA" id="ARBA00022946"/>
    </source>
</evidence>
<dbReference type="GO" id="GO:0005741">
    <property type="term" value="C:mitochondrial outer membrane"/>
    <property type="evidence" value="ECO:0007669"/>
    <property type="project" value="UniProtKB-SubCell"/>
</dbReference>
<dbReference type="PANTHER" id="PTHR14097">
    <property type="entry name" value="OXIDOREDUCTASE HTATIP2"/>
    <property type="match status" value="1"/>
</dbReference>
<evidence type="ECO:0000256" key="8">
    <source>
        <dbReference type="ARBA" id="ARBA00074024"/>
    </source>
</evidence>
<dbReference type="AlphaFoldDB" id="G0WBR1"/>
<dbReference type="GO" id="GO:0051170">
    <property type="term" value="P:import into nucleus"/>
    <property type="evidence" value="ECO:0007669"/>
    <property type="project" value="TreeGrafter"/>
</dbReference>
<evidence type="ECO:0000256" key="3">
    <source>
        <dbReference type="ARBA" id="ARBA00022787"/>
    </source>
</evidence>
<dbReference type="STRING" id="1071378.G0WBR1"/>
<dbReference type="RefSeq" id="XP_003670424.1">
    <property type="nucleotide sequence ID" value="XM_003670376.1"/>
</dbReference>
<gene>
    <name evidence="10" type="primary">NDAI0E03640</name>
    <name evidence="10" type="ordered locus">NDAI_0E03640</name>
</gene>
<dbReference type="EMBL" id="HE580271">
    <property type="protein sequence ID" value="CCD25181.1"/>
    <property type="molecule type" value="Genomic_DNA"/>
</dbReference>
<evidence type="ECO:0000313" key="11">
    <source>
        <dbReference type="Proteomes" id="UP000000689"/>
    </source>
</evidence>
<accession>G0WBR1</accession>
<comment type="similarity">
    <text evidence="2">Belongs to the FMP52 family.</text>
</comment>
<comment type="subcellular location">
    <subcellularLocation>
        <location evidence="1">Mitochondrion outer membrane</location>
        <topology evidence="1">Peripheral membrane protein</topology>
    </subcellularLocation>
</comment>
<organism evidence="10 11">
    <name type="scientific">Naumovozyma dairenensis (strain ATCC 10597 / BCRC 20456 / CBS 421 / NBRC 0211 / NRRL Y-12639)</name>
    <name type="common">Saccharomyces dairenensis</name>
    <dbReference type="NCBI Taxonomy" id="1071378"/>
    <lineage>
        <taxon>Eukaryota</taxon>
        <taxon>Fungi</taxon>
        <taxon>Dikarya</taxon>
        <taxon>Ascomycota</taxon>
        <taxon>Saccharomycotina</taxon>
        <taxon>Saccharomycetes</taxon>
        <taxon>Saccharomycetales</taxon>
        <taxon>Saccharomycetaceae</taxon>
        <taxon>Naumovozyma</taxon>
    </lineage>
</organism>
<evidence type="ECO:0000256" key="2">
    <source>
        <dbReference type="ARBA" id="ARBA00006617"/>
    </source>
</evidence>
<dbReference type="SUPFAM" id="SSF51735">
    <property type="entry name" value="NAD(P)-binding Rossmann-fold domains"/>
    <property type="match status" value="1"/>
</dbReference>
<keyword evidence="11" id="KW-1185">Reference proteome</keyword>
<dbReference type="OrthoDB" id="430436at2759"/>
<dbReference type="eggNOG" id="KOG4039">
    <property type="taxonomic scope" value="Eukaryota"/>
</dbReference>
<protein>
    <recommendedName>
        <fullName evidence="8">Protein FMP52, mitochondrial</fullName>
    </recommendedName>
    <alternativeName>
        <fullName evidence="7">Protein fmp52, mitochondrial</fullName>
    </alternativeName>
</protein>
<evidence type="ECO:0000256" key="7">
    <source>
        <dbReference type="ARBA" id="ARBA00071738"/>
    </source>
</evidence>
<keyword evidence="5" id="KW-0496">Mitochondrion</keyword>
<evidence type="ECO:0000259" key="9">
    <source>
        <dbReference type="Pfam" id="PF13460"/>
    </source>
</evidence>
<reference evidence="10 11" key="1">
    <citation type="journal article" date="2011" name="Proc. Natl. Acad. Sci. U.S.A.">
        <title>Evolutionary erosion of yeast sex chromosomes by mating-type switching accidents.</title>
        <authorList>
            <person name="Gordon J.L."/>
            <person name="Armisen D."/>
            <person name="Proux-Wera E."/>
            <person name="Oheigeartaigh S.S."/>
            <person name="Byrne K.P."/>
            <person name="Wolfe K.H."/>
        </authorList>
    </citation>
    <scope>NUCLEOTIDE SEQUENCE [LARGE SCALE GENOMIC DNA]</scope>
    <source>
        <strain evidence="11">ATCC 10597 / BCRC 20456 / CBS 421 / NBRC 0211 / NRRL Y-12639</strain>
    </source>
</reference>
<dbReference type="FunFam" id="3.40.50.720:FF:000366">
    <property type="entry name" value="Protein FMP52, mitochondrial"/>
    <property type="match status" value="1"/>
</dbReference>
<feature type="domain" description="NAD(P)-binding" evidence="9">
    <location>
        <begin position="7"/>
        <end position="199"/>
    </location>
</feature>
<dbReference type="GeneID" id="11498759"/>
<dbReference type="HOGENOM" id="CLU_071330_3_0_1"/>
<keyword evidence="6" id="KW-0472">Membrane</keyword>